<sequence length="205" mass="23539">MITTISQPITLDEFWDWYPDGFGRYELHDGAIFEMQPIGNHEEVISFIRMELVVQIKQLGLSYLIPKQALIKPLDTNKSAYNPDVLILDKSSLNDEPLWKTRSTITQGKTVPLVIEVVSTNWGYDYGHKLVDYEALGIAEYWIVDYLGLGGKRYIGDPKQPTISIYQLVDEEYQVQQFRSNDLLISSIFTDLNLTAQQIFDVVNL</sequence>
<dbReference type="PANTHER" id="PTHR34107:SF2">
    <property type="entry name" value="SLL0888 PROTEIN"/>
    <property type="match status" value="1"/>
</dbReference>
<dbReference type="Proteomes" id="UP000018348">
    <property type="component" value="Unassembled WGS sequence"/>
</dbReference>
<feature type="domain" description="Putative restriction endonuclease" evidence="1">
    <location>
        <begin position="13"/>
        <end position="196"/>
    </location>
</feature>
<dbReference type="AlphaFoldDB" id="T2I867"/>
<evidence type="ECO:0000259" key="1">
    <source>
        <dbReference type="Pfam" id="PF05685"/>
    </source>
</evidence>
<evidence type="ECO:0000313" key="3">
    <source>
        <dbReference type="Proteomes" id="UP000018348"/>
    </source>
</evidence>
<dbReference type="InterPro" id="IPR011335">
    <property type="entry name" value="Restrct_endonuc-II-like"/>
</dbReference>
<dbReference type="InterPro" id="IPR012296">
    <property type="entry name" value="Nuclease_put_TT1808"/>
</dbReference>
<organism evidence="2 3">
    <name type="scientific">Crocosphaera watsonii WH 8502</name>
    <dbReference type="NCBI Taxonomy" id="423474"/>
    <lineage>
        <taxon>Bacteria</taxon>
        <taxon>Bacillati</taxon>
        <taxon>Cyanobacteriota</taxon>
        <taxon>Cyanophyceae</taxon>
        <taxon>Oscillatoriophycideae</taxon>
        <taxon>Chroococcales</taxon>
        <taxon>Aphanothecaceae</taxon>
        <taxon>Crocosphaera</taxon>
    </lineage>
</organism>
<dbReference type="EMBL" id="CAQK01000049">
    <property type="protein sequence ID" value="CCQ48989.1"/>
    <property type="molecule type" value="Genomic_DNA"/>
</dbReference>
<name>T2I867_CROWT</name>
<comment type="caution">
    <text evidence="2">The sequence shown here is derived from an EMBL/GenBank/DDBJ whole genome shotgun (WGS) entry which is preliminary data.</text>
</comment>
<dbReference type="RefSeq" id="WP_021829165.1">
    <property type="nucleotide sequence ID" value="NZ_CAQK01000049.1"/>
</dbReference>
<reference evidence="2 3" key="2">
    <citation type="submission" date="2013-09" db="EMBL/GenBank/DDBJ databases">
        <title>Whole genome comparison of six Crocosphaera watsonii strains with differing phenotypes.</title>
        <authorList>
            <person name="Bench S.R."/>
            <person name="Heller P."/>
            <person name="Frank I."/>
            <person name="Arciniega M."/>
            <person name="Shilova I.N."/>
            <person name="Zehr J.P."/>
        </authorList>
    </citation>
    <scope>NUCLEOTIDE SEQUENCE [LARGE SCALE GENOMIC DNA]</scope>
    <source>
        <strain evidence="2 3">WH 8502</strain>
    </source>
</reference>
<proteinExistence type="predicted"/>
<accession>T2I867</accession>
<reference evidence="2 3" key="1">
    <citation type="submission" date="2013-01" db="EMBL/GenBank/DDBJ databases">
        <authorList>
            <person name="Bench S."/>
        </authorList>
    </citation>
    <scope>NUCLEOTIDE SEQUENCE [LARGE SCALE GENOMIC DNA]</scope>
    <source>
        <strain evidence="2 3">WH 8502</strain>
    </source>
</reference>
<dbReference type="Gene3D" id="3.90.1570.10">
    <property type="entry name" value="tt1808, chain A"/>
    <property type="match status" value="1"/>
</dbReference>
<dbReference type="Pfam" id="PF05685">
    <property type="entry name" value="Uma2"/>
    <property type="match status" value="1"/>
</dbReference>
<gene>
    <name evidence="2" type="ORF">CWATWH8502_259</name>
</gene>
<dbReference type="SUPFAM" id="SSF52980">
    <property type="entry name" value="Restriction endonuclease-like"/>
    <property type="match status" value="1"/>
</dbReference>
<evidence type="ECO:0000313" key="2">
    <source>
        <dbReference type="EMBL" id="CCQ48989.1"/>
    </source>
</evidence>
<dbReference type="InterPro" id="IPR008538">
    <property type="entry name" value="Uma2"/>
</dbReference>
<dbReference type="PANTHER" id="PTHR34107">
    <property type="entry name" value="SLL0198 PROTEIN-RELATED"/>
    <property type="match status" value="1"/>
</dbReference>
<protein>
    <recommendedName>
        <fullName evidence="1">Putative restriction endonuclease domain-containing protein</fullName>
    </recommendedName>
</protein>
<dbReference type="CDD" id="cd06260">
    <property type="entry name" value="DUF820-like"/>
    <property type="match status" value="1"/>
</dbReference>